<dbReference type="PANTHER" id="PTHR10890:SF30">
    <property type="entry name" value="CYSTEINE--TRNA LIGASE"/>
    <property type="match status" value="1"/>
</dbReference>
<evidence type="ECO:0000256" key="5">
    <source>
        <dbReference type="ARBA" id="ARBA00022598"/>
    </source>
</evidence>
<dbReference type="PRINTS" id="PR00983">
    <property type="entry name" value="TRNASYNTHCYS"/>
</dbReference>
<evidence type="ECO:0000313" key="15">
    <source>
        <dbReference type="EMBL" id="NYE45156.1"/>
    </source>
</evidence>
<keyword evidence="5 13" id="KW-0436">Ligase</keyword>
<feature type="domain" description="Cysteinyl-tRNA synthetase class Ia DALR" evidence="14">
    <location>
        <begin position="344"/>
        <end position="405"/>
    </location>
</feature>
<evidence type="ECO:0000256" key="10">
    <source>
        <dbReference type="ARBA" id="ARBA00022917"/>
    </source>
</evidence>
<dbReference type="CDD" id="cd00672">
    <property type="entry name" value="CysRS_core"/>
    <property type="match status" value="1"/>
</dbReference>
<dbReference type="EC" id="6.1.1.16" evidence="13"/>
<dbReference type="Pfam" id="PF01406">
    <property type="entry name" value="tRNA-synt_1e"/>
    <property type="match status" value="1"/>
</dbReference>
<evidence type="ECO:0000256" key="1">
    <source>
        <dbReference type="ARBA" id="ARBA00004496"/>
    </source>
</evidence>
<dbReference type="FunFam" id="3.40.50.620:FF:000068">
    <property type="entry name" value="Cysteine--tRNA ligase"/>
    <property type="match status" value="1"/>
</dbReference>
<dbReference type="PANTHER" id="PTHR10890">
    <property type="entry name" value="CYSTEINYL-TRNA SYNTHETASE"/>
    <property type="match status" value="1"/>
</dbReference>
<keyword evidence="11 13" id="KW-0030">Aminoacyl-tRNA synthetase</keyword>
<evidence type="ECO:0000256" key="7">
    <source>
        <dbReference type="ARBA" id="ARBA00022741"/>
    </source>
</evidence>
<comment type="similarity">
    <text evidence="2 13">Belongs to the class-I aminoacyl-tRNA synthetase family.</text>
</comment>
<evidence type="ECO:0000256" key="4">
    <source>
        <dbReference type="ARBA" id="ARBA00022490"/>
    </source>
</evidence>
<sequence length="467" mass="51598">MSLRFYDTRARTVRDFTPLNEGCVSLYLCGATVQAPPHIGHIRSGVNFDILRRWLTHKGYSVTFCRNVTDIDDKIINVAKAEDVAWWAVSERNQRAFTRAYDILGCLPPTVEPRATGHVPEMVALMRRLIERGHAYAAGDGSGDVYFDVRSFPDYGVLSNQRIDQMRGAADTDGDRDKRDPRDFALWKGARPGEPSWETPWGPGRPGWHLECSAMATRYLGAAFDIHGGGLDLVFPHHENEMAQSNAAGDDFARYWLHNGLLTMGGEKMSKSLGNSLLIPEMVRRVRPVELRYYLGQAHYRSVIDYSEEALREAAAAYQRIEGFLTRTVEVAGPVEPADRVPAEFASALDDDLGVSQGLAVVHGHVREGNSALAEGGKERAAELAAQLRAMLDVLGVDPLSAQWSGGEATGLRDVVDALVSVALEQRQAARARKDYAAADEIRDRLGAAGIMVEDTPRGPRWELKRD</sequence>
<dbReference type="GO" id="GO:0005829">
    <property type="term" value="C:cytosol"/>
    <property type="evidence" value="ECO:0007669"/>
    <property type="project" value="TreeGrafter"/>
</dbReference>
<dbReference type="RefSeq" id="WP_179641432.1">
    <property type="nucleotide sequence ID" value="NZ_BAAAYY010000005.1"/>
</dbReference>
<protein>
    <recommendedName>
        <fullName evidence="13">Cysteine--tRNA ligase</fullName>
        <ecNumber evidence="13">6.1.1.16</ecNumber>
    </recommendedName>
    <alternativeName>
        <fullName evidence="13">Cysteinyl-tRNA synthetase</fullName>
        <shortName evidence="13">CysRS</shortName>
    </alternativeName>
</protein>
<proteinExistence type="inferred from homology"/>
<dbReference type="InterPro" id="IPR024909">
    <property type="entry name" value="Cys-tRNA/MSH_ligase"/>
</dbReference>
<dbReference type="SUPFAM" id="SSF47323">
    <property type="entry name" value="Anticodon-binding domain of a subclass of class I aminoacyl-tRNA synthetases"/>
    <property type="match status" value="1"/>
</dbReference>
<comment type="caution">
    <text evidence="15">The sequence shown here is derived from an EMBL/GenBank/DDBJ whole genome shotgun (WGS) entry which is preliminary data.</text>
</comment>
<feature type="short sequence motif" description="'HIGH' region" evidence="13">
    <location>
        <begin position="31"/>
        <end position="41"/>
    </location>
</feature>
<dbReference type="Pfam" id="PF23493">
    <property type="entry name" value="CysS_C"/>
    <property type="match status" value="1"/>
</dbReference>
<dbReference type="Proteomes" id="UP000589036">
    <property type="component" value="Unassembled WGS sequence"/>
</dbReference>
<evidence type="ECO:0000256" key="8">
    <source>
        <dbReference type="ARBA" id="ARBA00022833"/>
    </source>
</evidence>
<dbReference type="SMART" id="SM00840">
    <property type="entry name" value="DALR_2"/>
    <property type="match status" value="1"/>
</dbReference>
<feature type="binding site" evidence="13">
    <location>
        <position position="271"/>
    </location>
    <ligand>
        <name>ATP</name>
        <dbReference type="ChEBI" id="CHEBI:30616"/>
    </ligand>
</feature>
<dbReference type="Gene3D" id="1.20.120.1910">
    <property type="entry name" value="Cysteine-tRNA ligase, C-terminal anti-codon recognition domain"/>
    <property type="match status" value="1"/>
</dbReference>
<dbReference type="EMBL" id="JACCCC010000001">
    <property type="protein sequence ID" value="NYE45156.1"/>
    <property type="molecule type" value="Genomic_DNA"/>
</dbReference>
<reference evidence="15 16" key="1">
    <citation type="submission" date="2020-07" db="EMBL/GenBank/DDBJ databases">
        <title>Sequencing the genomes of 1000 actinobacteria strains.</title>
        <authorList>
            <person name="Klenk H.-P."/>
        </authorList>
    </citation>
    <scope>NUCLEOTIDE SEQUENCE [LARGE SCALE GENOMIC DNA]</scope>
    <source>
        <strain evidence="15 16">CXB654</strain>
    </source>
</reference>
<evidence type="ECO:0000256" key="9">
    <source>
        <dbReference type="ARBA" id="ARBA00022840"/>
    </source>
</evidence>
<evidence type="ECO:0000256" key="6">
    <source>
        <dbReference type="ARBA" id="ARBA00022723"/>
    </source>
</evidence>
<gene>
    <name evidence="13" type="primary">cysS</name>
    <name evidence="15" type="ORF">HDA32_000276</name>
</gene>
<evidence type="ECO:0000256" key="12">
    <source>
        <dbReference type="ARBA" id="ARBA00047398"/>
    </source>
</evidence>
<dbReference type="Gene3D" id="3.40.50.620">
    <property type="entry name" value="HUPs"/>
    <property type="match status" value="1"/>
</dbReference>
<dbReference type="InterPro" id="IPR032678">
    <property type="entry name" value="tRNA-synt_1_cat_dom"/>
</dbReference>
<keyword evidence="16" id="KW-1185">Reference proteome</keyword>
<feature type="binding site" evidence="13">
    <location>
        <position position="29"/>
    </location>
    <ligand>
        <name>Zn(2+)</name>
        <dbReference type="ChEBI" id="CHEBI:29105"/>
    </ligand>
</feature>
<dbReference type="InterPro" id="IPR015803">
    <property type="entry name" value="Cys-tRNA-ligase"/>
</dbReference>
<evidence type="ECO:0000256" key="2">
    <source>
        <dbReference type="ARBA" id="ARBA00005594"/>
    </source>
</evidence>
<dbReference type="NCBIfam" id="TIGR00435">
    <property type="entry name" value="cysS"/>
    <property type="match status" value="1"/>
</dbReference>
<dbReference type="GO" id="GO:0004817">
    <property type="term" value="F:cysteine-tRNA ligase activity"/>
    <property type="evidence" value="ECO:0007669"/>
    <property type="project" value="UniProtKB-UniRule"/>
</dbReference>
<feature type="binding site" evidence="13">
    <location>
        <position position="241"/>
    </location>
    <ligand>
        <name>Zn(2+)</name>
        <dbReference type="ChEBI" id="CHEBI:29105"/>
    </ligand>
</feature>
<name>A0A852TLN9_9ACTN</name>
<evidence type="ECO:0000256" key="13">
    <source>
        <dbReference type="HAMAP-Rule" id="MF_00041"/>
    </source>
</evidence>
<keyword evidence="6 13" id="KW-0479">Metal-binding</keyword>
<dbReference type="InterPro" id="IPR009080">
    <property type="entry name" value="tRNAsynth_Ia_anticodon-bd"/>
</dbReference>
<dbReference type="GO" id="GO:0006423">
    <property type="term" value="P:cysteinyl-tRNA aminoacylation"/>
    <property type="evidence" value="ECO:0007669"/>
    <property type="project" value="UniProtKB-UniRule"/>
</dbReference>
<dbReference type="InterPro" id="IPR015273">
    <property type="entry name" value="Cys-tRNA-synt_Ia_DALR"/>
</dbReference>
<keyword evidence="7 13" id="KW-0547">Nucleotide-binding</keyword>
<evidence type="ECO:0000259" key="14">
    <source>
        <dbReference type="SMART" id="SM00840"/>
    </source>
</evidence>
<evidence type="ECO:0000313" key="16">
    <source>
        <dbReference type="Proteomes" id="UP000589036"/>
    </source>
</evidence>
<evidence type="ECO:0000256" key="11">
    <source>
        <dbReference type="ARBA" id="ARBA00023146"/>
    </source>
</evidence>
<keyword evidence="8 13" id="KW-0862">Zinc</keyword>
<comment type="subunit">
    <text evidence="3 13">Monomer.</text>
</comment>
<dbReference type="InterPro" id="IPR056411">
    <property type="entry name" value="CysS_C"/>
</dbReference>
<evidence type="ECO:0000256" key="3">
    <source>
        <dbReference type="ARBA" id="ARBA00011245"/>
    </source>
</evidence>
<dbReference type="HAMAP" id="MF_00041">
    <property type="entry name" value="Cys_tRNA_synth"/>
    <property type="match status" value="1"/>
</dbReference>
<keyword evidence="9 13" id="KW-0067">ATP-binding</keyword>
<comment type="cofactor">
    <cofactor evidence="13">
        <name>Zn(2+)</name>
        <dbReference type="ChEBI" id="CHEBI:29105"/>
    </cofactor>
    <text evidence="13">Binds 1 zinc ion per subunit.</text>
</comment>
<dbReference type="AlphaFoldDB" id="A0A852TLN9"/>
<keyword evidence="4 13" id="KW-0963">Cytoplasm</keyword>
<accession>A0A852TLN9</accession>
<dbReference type="InterPro" id="IPR014729">
    <property type="entry name" value="Rossmann-like_a/b/a_fold"/>
</dbReference>
<organism evidence="15 16">
    <name type="scientific">Spinactinospora alkalitolerans</name>
    <dbReference type="NCBI Taxonomy" id="687207"/>
    <lineage>
        <taxon>Bacteria</taxon>
        <taxon>Bacillati</taxon>
        <taxon>Actinomycetota</taxon>
        <taxon>Actinomycetes</taxon>
        <taxon>Streptosporangiales</taxon>
        <taxon>Nocardiopsidaceae</taxon>
        <taxon>Spinactinospora</taxon>
    </lineage>
</organism>
<feature type="short sequence motif" description="'KMSKS' region" evidence="13">
    <location>
        <begin position="268"/>
        <end position="272"/>
    </location>
</feature>
<dbReference type="Pfam" id="PF09190">
    <property type="entry name" value="DALR_2"/>
    <property type="match status" value="1"/>
</dbReference>
<keyword evidence="10 13" id="KW-0648">Protein biosynthesis</keyword>
<comment type="catalytic activity">
    <reaction evidence="12 13">
        <text>tRNA(Cys) + L-cysteine + ATP = L-cysteinyl-tRNA(Cys) + AMP + diphosphate</text>
        <dbReference type="Rhea" id="RHEA:17773"/>
        <dbReference type="Rhea" id="RHEA-COMP:9661"/>
        <dbReference type="Rhea" id="RHEA-COMP:9679"/>
        <dbReference type="ChEBI" id="CHEBI:30616"/>
        <dbReference type="ChEBI" id="CHEBI:33019"/>
        <dbReference type="ChEBI" id="CHEBI:35235"/>
        <dbReference type="ChEBI" id="CHEBI:78442"/>
        <dbReference type="ChEBI" id="CHEBI:78517"/>
        <dbReference type="ChEBI" id="CHEBI:456215"/>
        <dbReference type="EC" id="6.1.1.16"/>
    </reaction>
</comment>
<dbReference type="SUPFAM" id="SSF52374">
    <property type="entry name" value="Nucleotidylyl transferase"/>
    <property type="match status" value="1"/>
</dbReference>
<dbReference type="GO" id="GO:0005524">
    <property type="term" value="F:ATP binding"/>
    <property type="evidence" value="ECO:0007669"/>
    <property type="project" value="UniProtKB-UniRule"/>
</dbReference>
<dbReference type="GO" id="GO:0008270">
    <property type="term" value="F:zinc ion binding"/>
    <property type="evidence" value="ECO:0007669"/>
    <property type="project" value="UniProtKB-UniRule"/>
</dbReference>
<feature type="binding site" evidence="13">
    <location>
        <position position="212"/>
    </location>
    <ligand>
        <name>Zn(2+)</name>
        <dbReference type="ChEBI" id="CHEBI:29105"/>
    </ligand>
</feature>
<comment type="subcellular location">
    <subcellularLocation>
        <location evidence="1 13">Cytoplasm</location>
    </subcellularLocation>
</comment>
<feature type="binding site" evidence="13">
    <location>
        <position position="237"/>
    </location>
    <ligand>
        <name>Zn(2+)</name>
        <dbReference type="ChEBI" id="CHEBI:29105"/>
    </ligand>
</feature>